<gene>
    <name evidence="10" type="ORF">SAMN05444340_110152</name>
</gene>
<keyword evidence="5" id="KW-0547">Nucleotide-binding</keyword>
<dbReference type="PANTHER" id="PTHR41523:SF8">
    <property type="entry name" value="ETHYLENE RESPONSE SENSOR PROTEIN"/>
    <property type="match status" value="1"/>
</dbReference>
<dbReference type="Pfam" id="PF01590">
    <property type="entry name" value="GAF"/>
    <property type="match status" value="1"/>
</dbReference>
<keyword evidence="6 10" id="KW-0418">Kinase</keyword>
<dbReference type="InterPro" id="IPR029016">
    <property type="entry name" value="GAF-like_dom_sf"/>
</dbReference>
<evidence type="ECO:0000256" key="5">
    <source>
        <dbReference type="ARBA" id="ARBA00022741"/>
    </source>
</evidence>
<dbReference type="SMART" id="SM00065">
    <property type="entry name" value="GAF"/>
    <property type="match status" value="1"/>
</dbReference>
<evidence type="ECO:0000313" key="10">
    <source>
        <dbReference type="EMBL" id="SDY56478.1"/>
    </source>
</evidence>
<dbReference type="InterPro" id="IPR011102">
    <property type="entry name" value="Sig_transdc_His_kinase_HWE"/>
</dbReference>
<dbReference type="EC" id="2.7.13.3" evidence="2"/>
<name>A0A1H3KXM6_9RHOB</name>
<evidence type="ECO:0000256" key="4">
    <source>
        <dbReference type="ARBA" id="ARBA00022679"/>
    </source>
</evidence>
<keyword evidence="3" id="KW-0597">Phosphoprotein</keyword>
<evidence type="ECO:0000256" key="2">
    <source>
        <dbReference type="ARBA" id="ARBA00012438"/>
    </source>
</evidence>
<dbReference type="SUPFAM" id="SSF55781">
    <property type="entry name" value="GAF domain-like"/>
    <property type="match status" value="1"/>
</dbReference>
<keyword evidence="4" id="KW-0808">Transferase</keyword>
<evidence type="ECO:0000256" key="1">
    <source>
        <dbReference type="ARBA" id="ARBA00000085"/>
    </source>
</evidence>
<evidence type="ECO:0000259" key="9">
    <source>
        <dbReference type="SMART" id="SM00911"/>
    </source>
</evidence>
<dbReference type="RefSeq" id="WP_177177902.1">
    <property type="nucleotide sequence ID" value="NZ_FNPF01000010.1"/>
</dbReference>
<feature type="domain" description="GAF" evidence="8">
    <location>
        <begin position="24"/>
        <end position="172"/>
    </location>
</feature>
<dbReference type="PANTHER" id="PTHR41523">
    <property type="entry name" value="TWO-COMPONENT SYSTEM SENSOR PROTEIN"/>
    <property type="match status" value="1"/>
</dbReference>
<evidence type="ECO:0000259" key="8">
    <source>
        <dbReference type="SMART" id="SM00065"/>
    </source>
</evidence>
<dbReference type="Proteomes" id="UP000199286">
    <property type="component" value="Unassembled WGS sequence"/>
</dbReference>
<keyword evidence="7" id="KW-0067">ATP-binding</keyword>
<reference evidence="10 11" key="1">
    <citation type="submission" date="2016-10" db="EMBL/GenBank/DDBJ databases">
        <authorList>
            <person name="de Groot N.N."/>
        </authorList>
    </citation>
    <scope>NUCLEOTIDE SEQUENCE [LARGE SCALE GENOMIC DNA]</scope>
    <source>
        <strain evidence="10 11">DSM 26880</strain>
    </source>
</reference>
<dbReference type="AlphaFoldDB" id="A0A1H3KXM6"/>
<evidence type="ECO:0000256" key="3">
    <source>
        <dbReference type="ARBA" id="ARBA00022553"/>
    </source>
</evidence>
<dbReference type="STRING" id="321339.SAMN05444340_110152"/>
<accession>A0A1H3KXM6</accession>
<sequence length="324" mass="35577">MSDDLKAQLKALADFSQFAFRCEDLDALLTRAAELVSEALRVDLVKVLEHRPDRQDFLLRAGVNWAPGVVGHATLADHGNSPAGYALLTGEPVVSKSVAEEDRFEIPDLLVRHGVKSMVNVIIAGEEEPFGVLEVDARQECDFDEDEIDFLHTYANVLAMAVERMRRLGTLQRGARGESVLARELGHRVRNVLGLVQALASQTGVEGRSAQEFRDAFMGRLQALSKAEGLVFEDHGDAADPRRIAEEILAPHRSSRSEKIVINGPTVRLSAQKGRMFGLALHELATNAAKYGALKGAGGHVSLEWCVDDTAKPPRLRVRWQEFG</sequence>
<dbReference type="GO" id="GO:0004673">
    <property type="term" value="F:protein histidine kinase activity"/>
    <property type="evidence" value="ECO:0007669"/>
    <property type="project" value="UniProtKB-EC"/>
</dbReference>
<dbReference type="SMART" id="SM00911">
    <property type="entry name" value="HWE_HK"/>
    <property type="match status" value="1"/>
</dbReference>
<dbReference type="Pfam" id="PF07536">
    <property type="entry name" value="HWE_HK"/>
    <property type="match status" value="1"/>
</dbReference>
<organism evidence="10 11">
    <name type="scientific">Citreimonas salinaria</name>
    <dbReference type="NCBI Taxonomy" id="321339"/>
    <lineage>
        <taxon>Bacteria</taxon>
        <taxon>Pseudomonadati</taxon>
        <taxon>Pseudomonadota</taxon>
        <taxon>Alphaproteobacteria</taxon>
        <taxon>Rhodobacterales</taxon>
        <taxon>Roseobacteraceae</taxon>
        <taxon>Citreimonas</taxon>
    </lineage>
</organism>
<dbReference type="InterPro" id="IPR003018">
    <property type="entry name" value="GAF"/>
</dbReference>
<evidence type="ECO:0000256" key="6">
    <source>
        <dbReference type="ARBA" id="ARBA00022777"/>
    </source>
</evidence>
<keyword evidence="11" id="KW-1185">Reference proteome</keyword>
<dbReference type="EMBL" id="FNPF01000010">
    <property type="protein sequence ID" value="SDY56478.1"/>
    <property type="molecule type" value="Genomic_DNA"/>
</dbReference>
<evidence type="ECO:0000313" key="11">
    <source>
        <dbReference type="Proteomes" id="UP000199286"/>
    </source>
</evidence>
<protein>
    <recommendedName>
        <fullName evidence="2">histidine kinase</fullName>
        <ecNumber evidence="2">2.7.13.3</ecNumber>
    </recommendedName>
</protein>
<evidence type="ECO:0000256" key="7">
    <source>
        <dbReference type="ARBA" id="ARBA00022840"/>
    </source>
</evidence>
<dbReference type="Gene3D" id="3.30.450.40">
    <property type="match status" value="1"/>
</dbReference>
<feature type="domain" description="Signal transduction histidine kinase HWE region" evidence="9">
    <location>
        <begin position="184"/>
        <end position="266"/>
    </location>
</feature>
<dbReference type="GO" id="GO:0005524">
    <property type="term" value="F:ATP binding"/>
    <property type="evidence" value="ECO:0007669"/>
    <property type="project" value="UniProtKB-KW"/>
</dbReference>
<comment type="catalytic activity">
    <reaction evidence="1">
        <text>ATP + protein L-histidine = ADP + protein N-phospho-L-histidine.</text>
        <dbReference type="EC" id="2.7.13.3"/>
    </reaction>
</comment>
<proteinExistence type="predicted"/>